<dbReference type="EMBL" id="FMTP01000004">
    <property type="protein sequence ID" value="SCW78114.1"/>
    <property type="molecule type" value="Genomic_DNA"/>
</dbReference>
<dbReference type="AlphaFoldDB" id="A0A1G4T9M0"/>
<evidence type="ECO:0000259" key="2">
    <source>
        <dbReference type="Pfam" id="PF01557"/>
    </source>
</evidence>
<dbReference type="InterPro" id="IPR011234">
    <property type="entry name" value="Fumarylacetoacetase-like_C"/>
</dbReference>
<evidence type="ECO:0000256" key="1">
    <source>
        <dbReference type="ARBA" id="ARBA00022723"/>
    </source>
</evidence>
<dbReference type="Proteomes" id="UP000198889">
    <property type="component" value="Unassembled WGS sequence"/>
</dbReference>
<reference evidence="4" key="1">
    <citation type="submission" date="2016-10" db="EMBL/GenBank/DDBJ databases">
        <authorList>
            <person name="Varghese N."/>
            <person name="Submissions S."/>
        </authorList>
    </citation>
    <scope>NUCLEOTIDE SEQUENCE [LARGE SCALE GENOMIC DNA]</scope>
    <source>
        <strain evidence="4">CGMCC 1.1761</strain>
    </source>
</reference>
<protein>
    <submittedName>
        <fullName evidence="3">Fumarylpyruvate hydrolase</fullName>
    </submittedName>
</protein>
<dbReference type="GO" id="GO:0018773">
    <property type="term" value="F:acetylpyruvate hydrolase activity"/>
    <property type="evidence" value="ECO:0007669"/>
    <property type="project" value="TreeGrafter"/>
</dbReference>
<dbReference type="GO" id="GO:0046872">
    <property type="term" value="F:metal ion binding"/>
    <property type="evidence" value="ECO:0007669"/>
    <property type="project" value="UniProtKB-KW"/>
</dbReference>
<dbReference type="PANTHER" id="PTHR11820">
    <property type="entry name" value="ACYLPYRUVASE"/>
    <property type="match status" value="1"/>
</dbReference>
<proteinExistence type="predicted"/>
<organism evidence="3 4">
    <name type="scientific">Ancylobacter rudongensis</name>
    <dbReference type="NCBI Taxonomy" id="177413"/>
    <lineage>
        <taxon>Bacteria</taxon>
        <taxon>Pseudomonadati</taxon>
        <taxon>Pseudomonadota</taxon>
        <taxon>Alphaproteobacteria</taxon>
        <taxon>Hyphomicrobiales</taxon>
        <taxon>Xanthobacteraceae</taxon>
        <taxon>Ancylobacter</taxon>
    </lineage>
</organism>
<name>A0A1G4T9M0_9HYPH</name>
<dbReference type="Pfam" id="PF01557">
    <property type="entry name" value="FAA_hydrolase"/>
    <property type="match status" value="1"/>
</dbReference>
<gene>
    <name evidence="3" type="ORF">SAMN05660859_2758</name>
</gene>
<accession>A0A1G4T9M0</accession>
<dbReference type="Gene3D" id="3.90.850.10">
    <property type="entry name" value="Fumarylacetoacetase-like, C-terminal domain"/>
    <property type="match status" value="1"/>
</dbReference>
<keyword evidence="1" id="KW-0479">Metal-binding</keyword>
<keyword evidence="4" id="KW-1185">Reference proteome</keyword>
<keyword evidence="3" id="KW-0670">Pyruvate</keyword>
<sequence length="234" mass="25181">MNAPIDTSVYVITPPGIPTLPVEGSDQLFPIHRIYCVGRNYAEHAIEMGHDPDKEPPFFFQKNPDNVITDGTFPYPDKSSDVHYELEMLVAIGKGGVNIPVESALDHVWGYGVGLDMTRRDLQGEAKKLGRPWEIGKAFEDSAPCSALVPASVIGHPAAGKVWLNVNGTQRQVGDLNQMIWKVPEMISYLSGLFELQPGDVIMSGTPAGVGAIVRGDVMEGGVDGVGSLTVKVV</sequence>
<evidence type="ECO:0000313" key="3">
    <source>
        <dbReference type="EMBL" id="SCW78114.1"/>
    </source>
</evidence>
<dbReference type="InterPro" id="IPR036663">
    <property type="entry name" value="Fumarylacetoacetase_C_sf"/>
</dbReference>
<keyword evidence="3" id="KW-0378">Hydrolase</keyword>
<dbReference type="PANTHER" id="PTHR11820:SF90">
    <property type="entry name" value="FLUTATHIONE S-TRANSFERASE"/>
    <property type="match status" value="1"/>
</dbReference>
<dbReference type="STRING" id="177413.SAMN05660859_2758"/>
<dbReference type="RefSeq" id="WP_091440566.1">
    <property type="nucleotide sequence ID" value="NZ_FMTP01000004.1"/>
</dbReference>
<evidence type="ECO:0000313" key="4">
    <source>
        <dbReference type="Proteomes" id="UP000198889"/>
    </source>
</evidence>
<feature type="domain" description="Fumarylacetoacetase-like C-terminal" evidence="2">
    <location>
        <begin position="34"/>
        <end position="234"/>
    </location>
</feature>
<dbReference type="SUPFAM" id="SSF56529">
    <property type="entry name" value="FAH"/>
    <property type="match status" value="1"/>
</dbReference>